<dbReference type="RefSeq" id="WP_326563999.1">
    <property type="nucleotide sequence ID" value="NZ_CP109071.1"/>
</dbReference>
<keyword evidence="1" id="KW-0175">Coiled coil</keyword>
<organism evidence="3 4">
    <name type="scientific">Micromonospora peucetia</name>
    <dbReference type="NCBI Taxonomy" id="47871"/>
    <lineage>
        <taxon>Bacteria</taxon>
        <taxon>Bacillati</taxon>
        <taxon>Actinomycetota</taxon>
        <taxon>Actinomycetes</taxon>
        <taxon>Micromonosporales</taxon>
        <taxon>Micromonosporaceae</taxon>
        <taxon>Micromonospora</taxon>
    </lineage>
</organism>
<dbReference type="InterPro" id="IPR036388">
    <property type="entry name" value="WH-like_DNA-bd_sf"/>
</dbReference>
<protein>
    <recommendedName>
        <fullName evidence="5">N-6 DNA Methylase</fullName>
    </recommendedName>
</protein>
<dbReference type="Gene3D" id="3.40.50.150">
    <property type="entry name" value="Vaccinia Virus protein VP39"/>
    <property type="match status" value="1"/>
</dbReference>
<evidence type="ECO:0000313" key="4">
    <source>
        <dbReference type="Proteomes" id="UP001334804"/>
    </source>
</evidence>
<accession>A0ABZ1EDX2</accession>
<evidence type="ECO:0000256" key="1">
    <source>
        <dbReference type="SAM" id="Coils"/>
    </source>
</evidence>
<proteinExistence type="predicted"/>
<sequence>MAGATDLISLPEIAELAGVRRPVVTTWRRRYPGFPAPAQTDRGRPLFKAREVVDWLVGTGRAERRSIEPDLRLHLLSCLALQSRVPSGAGRRRALTPEELISATTALICLHHLDDEPLRPEGHSDRHVVEALRERATEVDWDDELLRSEVEAMPPDAAWLAEVVDELIEAAWGTARAYERVLAARHRFGVPQLYEDAFVPQLGRLMVELSGIREHADLHGLVQVADPHAGAGDLLMAARQALGEHEPVMFAAEADRLLARLARRRLVVHGVSRGSWQLDIAAGRPSGSPAADVVLMRLPYRPAEARTDLDPFAELVELTRTLAPGQTAVVCGPAELLVGALPPYKPAARSRNELLATGRVEAVVQLPGGIMPFRPGYQSALWVLRHEEAPEWQGRVLLADVSDRPLTDRVVEDLVVDVATWRREGHQPDQHLRAYASQVRIADLTVPRRPLTARRPATLRDLTRDGRVTVAELADTEVELNRLAEPRPQLRTHVAARDEIQRAPTKSIAVLIRDGHLVLLKGSRIAADHVGSDGHNPVIGPPELTGGAQIGARRIDRAVFAQRYPRARLTEPGDVLVTVTPRLRAYHDESGFSVVDYPTRVLRIRPDGRDRFTPRVLEALVNAVQKQRSTGAVRAASRLADLQLPLLPPADVARLDALLAAMETRRNLARRELDLLDDLGRRAVAGLTDGTLTITEGPPLAGPTHRDQQD</sequence>
<evidence type="ECO:0000313" key="3">
    <source>
        <dbReference type="EMBL" id="WSA32176.1"/>
    </source>
</evidence>
<gene>
    <name evidence="3" type="ORF">OIE14_29405</name>
</gene>
<evidence type="ECO:0008006" key="5">
    <source>
        <dbReference type="Google" id="ProtNLM"/>
    </source>
</evidence>
<keyword evidence="4" id="KW-1185">Reference proteome</keyword>
<name>A0ABZ1EDX2_9ACTN</name>
<dbReference type="InterPro" id="IPR029063">
    <property type="entry name" value="SAM-dependent_MTases_sf"/>
</dbReference>
<feature type="region of interest" description="Disordered" evidence="2">
    <location>
        <begin position="691"/>
        <end position="710"/>
    </location>
</feature>
<evidence type="ECO:0000256" key="2">
    <source>
        <dbReference type="SAM" id="MobiDB-lite"/>
    </source>
</evidence>
<reference evidence="3 4" key="1">
    <citation type="submission" date="2022-10" db="EMBL/GenBank/DDBJ databases">
        <title>The complete genomes of actinobacterial strains from the NBC collection.</title>
        <authorList>
            <person name="Joergensen T.S."/>
            <person name="Alvarez Arevalo M."/>
            <person name="Sterndorff E.B."/>
            <person name="Faurdal D."/>
            <person name="Vuksanovic O."/>
            <person name="Mourched A.-S."/>
            <person name="Charusanti P."/>
            <person name="Shaw S."/>
            <person name="Blin K."/>
            <person name="Weber T."/>
        </authorList>
    </citation>
    <scope>NUCLEOTIDE SEQUENCE [LARGE SCALE GENOMIC DNA]</scope>
    <source>
        <strain evidence="3 4">NBC 01809</strain>
    </source>
</reference>
<feature type="coiled-coil region" evidence="1">
    <location>
        <begin position="652"/>
        <end position="679"/>
    </location>
</feature>
<dbReference type="Gene3D" id="1.10.10.10">
    <property type="entry name" value="Winged helix-like DNA-binding domain superfamily/Winged helix DNA-binding domain"/>
    <property type="match status" value="1"/>
</dbReference>
<dbReference type="SUPFAM" id="SSF53335">
    <property type="entry name" value="S-adenosyl-L-methionine-dependent methyltransferases"/>
    <property type="match status" value="1"/>
</dbReference>
<dbReference type="Proteomes" id="UP001334804">
    <property type="component" value="Chromosome"/>
</dbReference>
<dbReference type="EMBL" id="CP109071">
    <property type="protein sequence ID" value="WSA32176.1"/>
    <property type="molecule type" value="Genomic_DNA"/>
</dbReference>